<gene>
    <name evidence="2" type="ORF">RJ639_020983</name>
</gene>
<dbReference type="PANTHER" id="PTHR31917:SF148">
    <property type="entry name" value="DUF724 DOMAIN-CONTAINING PROTEIN 2"/>
    <property type="match status" value="1"/>
</dbReference>
<protein>
    <recommendedName>
        <fullName evidence="1">Agenet domain-containing protein</fullName>
    </recommendedName>
</protein>
<feature type="domain" description="Agenet" evidence="1">
    <location>
        <begin position="74"/>
        <end position="130"/>
    </location>
</feature>
<dbReference type="CDD" id="cd20405">
    <property type="entry name" value="Tudor_Agenet_AtDUF_rpt1_3"/>
    <property type="match status" value="1"/>
</dbReference>
<dbReference type="InterPro" id="IPR014002">
    <property type="entry name" value="Agenet_dom_plant"/>
</dbReference>
<evidence type="ECO:0000313" key="3">
    <source>
        <dbReference type="Proteomes" id="UP001188597"/>
    </source>
</evidence>
<reference evidence="2" key="1">
    <citation type="submission" date="2022-12" db="EMBL/GenBank/DDBJ databases">
        <title>Draft genome assemblies for two species of Escallonia (Escalloniales).</title>
        <authorList>
            <person name="Chanderbali A."/>
            <person name="Dervinis C."/>
            <person name="Anghel I."/>
            <person name="Soltis D."/>
            <person name="Soltis P."/>
            <person name="Zapata F."/>
        </authorList>
    </citation>
    <scope>NUCLEOTIDE SEQUENCE</scope>
    <source>
        <strain evidence="2">UCBG64.0493</strain>
        <tissue evidence="2">Leaf</tissue>
    </source>
</reference>
<accession>A0AA88V2W3</accession>
<dbReference type="EMBL" id="JAVXUP010002949">
    <property type="protein sequence ID" value="KAK3000694.1"/>
    <property type="molecule type" value="Genomic_DNA"/>
</dbReference>
<evidence type="ECO:0000259" key="1">
    <source>
        <dbReference type="SMART" id="SM00743"/>
    </source>
</evidence>
<sequence>MPKGISVGKTVEVTSNEDGFLGSYSEAKVLARVDRDKYEVEYTKLLDDRDANKFLREVVEAALVRPLPPEIRVSGFDVLDKVDAYDNEVWWVGRVTGMDGPNRYSVYFDSSGDEYTYPFHELRVHQEYDDGQWVTPERKGKVYSAL</sequence>
<evidence type="ECO:0000313" key="2">
    <source>
        <dbReference type="EMBL" id="KAK3000694.1"/>
    </source>
</evidence>
<dbReference type="CDD" id="cd20406">
    <property type="entry name" value="Tudor_Agenet_AtDUF_rpt2_4"/>
    <property type="match status" value="1"/>
</dbReference>
<dbReference type="AlphaFoldDB" id="A0AA88V2W3"/>
<organism evidence="2 3">
    <name type="scientific">Escallonia herrerae</name>
    <dbReference type="NCBI Taxonomy" id="1293975"/>
    <lineage>
        <taxon>Eukaryota</taxon>
        <taxon>Viridiplantae</taxon>
        <taxon>Streptophyta</taxon>
        <taxon>Embryophyta</taxon>
        <taxon>Tracheophyta</taxon>
        <taxon>Spermatophyta</taxon>
        <taxon>Magnoliopsida</taxon>
        <taxon>eudicotyledons</taxon>
        <taxon>Gunneridae</taxon>
        <taxon>Pentapetalae</taxon>
        <taxon>asterids</taxon>
        <taxon>campanulids</taxon>
        <taxon>Escalloniales</taxon>
        <taxon>Escalloniaceae</taxon>
        <taxon>Escallonia</taxon>
    </lineage>
</organism>
<name>A0AA88V2W3_9ASTE</name>
<keyword evidence="3" id="KW-1185">Reference proteome</keyword>
<comment type="caution">
    <text evidence="2">The sequence shown here is derived from an EMBL/GenBank/DDBJ whole genome shotgun (WGS) entry which is preliminary data.</text>
</comment>
<feature type="domain" description="Agenet" evidence="1">
    <location>
        <begin position="3"/>
        <end position="72"/>
    </location>
</feature>
<dbReference type="SMART" id="SM00743">
    <property type="entry name" value="Agenet"/>
    <property type="match status" value="2"/>
</dbReference>
<dbReference type="Pfam" id="PF05641">
    <property type="entry name" value="Agenet"/>
    <property type="match status" value="1"/>
</dbReference>
<dbReference type="PANTHER" id="PTHR31917">
    <property type="entry name" value="AGENET DOMAIN-CONTAINING PROTEIN-RELATED"/>
    <property type="match status" value="1"/>
</dbReference>
<dbReference type="Proteomes" id="UP001188597">
    <property type="component" value="Unassembled WGS sequence"/>
</dbReference>
<dbReference type="InterPro" id="IPR008395">
    <property type="entry name" value="Agenet-like_dom"/>
</dbReference>
<proteinExistence type="predicted"/>